<dbReference type="AlphaFoldDB" id="A0A1W6L8N9"/>
<dbReference type="Gene3D" id="2.40.420.20">
    <property type="match status" value="1"/>
</dbReference>
<evidence type="ECO:0000259" key="2">
    <source>
        <dbReference type="Pfam" id="PF25917"/>
    </source>
</evidence>
<dbReference type="InterPro" id="IPR006143">
    <property type="entry name" value="RND_pump_MFP"/>
</dbReference>
<reference evidence="3 4" key="1">
    <citation type="submission" date="2016-04" db="EMBL/GenBank/DDBJ databases">
        <title>Complete genome sequence of natural rubber-degrading, novel Gram-negative bacterium, Rhizobacter gummiphilus strain NS21.</title>
        <authorList>
            <person name="Tabata M."/>
            <person name="Kasai D."/>
            <person name="Fukuda M."/>
        </authorList>
    </citation>
    <scope>NUCLEOTIDE SEQUENCE [LARGE SCALE GENOMIC DNA]</scope>
    <source>
        <strain evidence="3 4">NS21</strain>
    </source>
</reference>
<dbReference type="EMBL" id="CP015118">
    <property type="protein sequence ID" value="ARN20547.1"/>
    <property type="molecule type" value="Genomic_DNA"/>
</dbReference>
<evidence type="ECO:0000313" key="3">
    <source>
        <dbReference type="EMBL" id="ARN20547.1"/>
    </source>
</evidence>
<name>A0A1W6L8N9_9BURK</name>
<dbReference type="RefSeq" id="WP_085750824.1">
    <property type="nucleotide sequence ID" value="NZ_BSPR01000023.1"/>
</dbReference>
<feature type="domain" description="Multidrug resistance protein MdtA-like barrel-sandwich hybrid" evidence="2">
    <location>
        <begin position="73"/>
        <end position="204"/>
    </location>
</feature>
<organism evidence="3 4">
    <name type="scientific">Piscinibacter gummiphilus</name>
    <dbReference type="NCBI Taxonomy" id="946333"/>
    <lineage>
        <taxon>Bacteria</taxon>
        <taxon>Pseudomonadati</taxon>
        <taxon>Pseudomonadota</taxon>
        <taxon>Betaproteobacteria</taxon>
        <taxon>Burkholderiales</taxon>
        <taxon>Sphaerotilaceae</taxon>
        <taxon>Piscinibacter</taxon>
    </lineage>
</organism>
<dbReference type="Proteomes" id="UP000193427">
    <property type="component" value="Chromosome"/>
</dbReference>
<dbReference type="GO" id="GO:1990281">
    <property type="term" value="C:efflux pump complex"/>
    <property type="evidence" value="ECO:0007669"/>
    <property type="project" value="TreeGrafter"/>
</dbReference>
<dbReference type="PANTHER" id="PTHR30469:SF15">
    <property type="entry name" value="HLYD FAMILY OF SECRETION PROTEINS"/>
    <property type="match status" value="1"/>
</dbReference>
<dbReference type="Pfam" id="PF25917">
    <property type="entry name" value="BSH_RND"/>
    <property type="match status" value="1"/>
</dbReference>
<sequence>MKRRIKWLIAIVLILVLGLAVLRTLHARKLARLSAAAPAASAALELARNDVVTARTLDLTRTLNLSGGLKAVNTAVVKAKIAAELKSLTVREGDTVKAGQVIGQIDTTEADLRVQQAAQTAESSRAQLGIAQRALENNRALVAQGFISATGLETSVSNHAAAQASYEAAVAAVGLARKSVADARLVAPISGLISQRMVQPGERVPIDGRIVEIVDLSRIELEAAVAPEDVADVQVGQVARLRVDGLSDLVEATVARINPSTQAGTRSVMVYLALKPHPGLRQGLFAKGAVELQRKPALAVPVSTVRVDQPRPYVFTVENGRIVQRLVTLGVRGDALVDGQREASVEVTDGLADGAVVLRSTVGAVRADTAVSLAATAASAPAAIPSAASAAR</sequence>
<dbReference type="InterPro" id="IPR058625">
    <property type="entry name" value="MdtA-like_BSH"/>
</dbReference>
<evidence type="ECO:0000313" key="4">
    <source>
        <dbReference type="Proteomes" id="UP000193427"/>
    </source>
</evidence>
<gene>
    <name evidence="3" type="ORF">A4W93_11940</name>
</gene>
<keyword evidence="4" id="KW-1185">Reference proteome</keyword>
<dbReference type="OrthoDB" id="5502471at2"/>
<dbReference type="Gene3D" id="2.40.50.100">
    <property type="match status" value="1"/>
</dbReference>
<accession>A0A1W6L8N9</accession>
<dbReference type="Gene3D" id="1.10.287.470">
    <property type="entry name" value="Helix hairpin bin"/>
    <property type="match status" value="1"/>
</dbReference>
<proteinExistence type="inferred from homology"/>
<evidence type="ECO:0000256" key="1">
    <source>
        <dbReference type="ARBA" id="ARBA00009477"/>
    </source>
</evidence>
<dbReference type="KEGG" id="rgu:A4W93_11940"/>
<dbReference type="STRING" id="946333.A4W93_11940"/>
<dbReference type="PANTHER" id="PTHR30469">
    <property type="entry name" value="MULTIDRUG RESISTANCE PROTEIN MDTA"/>
    <property type="match status" value="1"/>
</dbReference>
<comment type="similarity">
    <text evidence="1">Belongs to the membrane fusion protein (MFP) (TC 8.A.1) family.</text>
</comment>
<dbReference type="NCBIfam" id="TIGR01730">
    <property type="entry name" value="RND_mfp"/>
    <property type="match status" value="1"/>
</dbReference>
<dbReference type="GO" id="GO:0015562">
    <property type="term" value="F:efflux transmembrane transporter activity"/>
    <property type="evidence" value="ECO:0007669"/>
    <property type="project" value="TreeGrafter"/>
</dbReference>
<dbReference type="SUPFAM" id="SSF111369">
    <property type="entry name" value="HlyD-like secretion proteins"/>
    <property type="match status" value="1"/>
</dbReference>
<dbReference type="Gene3D" id="2.40.30.170">
    <property type="match status" value="1"/>
</dbReference>
<protein>
    <submittedName>
        <fullName evidence="3">Efflux transporter periplasmic adaptor subunit</fullName>
    </submittedName>
</protein>